<protein>
    <recommendedName>
        <fullName evidence="1">Transcription regulator AsnC/Lrp ligand binding domain-containing protein</fullName>
    </recommendedName>
</protein>
<dbReference type="PANTHER" id="PTHR30154">
    <property type="entry name" value="LEUCINE-RESPONSIVE REGULATORY PROTEIN"/>
    <property type="match status" value="1"/>
</dbReference>
<name>A0AA37BRS5_9ARCH</name>
<feature type="domain" description="Transcription regulator AsnC/Lrp ligand binding" evidence="1">
    <location>
        <begin position="22"/>
        <end position="92"/>
    </location>
</feature>
<dbReference type="Gene3D" id="3.30.70.920">
    <property type="match status" value="1"/>
</dbReference>
<gene>
    <name evidence="2" type="ORF">GCM10007108_10980</name>
</gene>
<reference evidence="2" key="1">
    <citation type="journal article" date="2014" name="Int. J. Syst. Evol. Microbiol.">
        <title>Complete genome sequence of Corynebacterium casei LMG S-19264T (=DSM 44701T), isolated from a smear-ripened cheese.</title>
        <authorList>
            <consortium name="US DOE Joint Genome Institute (JGI-PGF)"/>
            <person name="Walter F."/>
            <person name="Albersmeier A."/>
            <person name="Kalinowski J."/>
            <person name="Ruckert C."/>
        </authorList>
    </citation>
    <scope>NUCLEOTIDE SEQUENCE</scope>
    <source>
        <strain evidence="2">JCM 13583</strain>
    </source>
</reference>
<evidence type="ECO:0000259" key="1">
    <source>
        <dbReference type="Pfam" id="PF01037"/>
    </source>
</evidence>
<organism evidence="2 3">
    <name type="scientific">Thermogymnomonas acidicola</name>
    <dbReference type="NCBI Taxonomy" id="399579"/>
    <lineage>
        <taxon>Archaea</taxon>
        <taxon>Methanobacteriati</taxon>
        <taxon>Thermoplasmatota</taxon>
        <taxon>Thermoplasmata</taxon>
        <taxon>Thermoplasmatales</taxon>
        <taxon>Thermogymnomonas</taxon>
    </lineage>
</organism>
<dbReference type="Pfam" id="PF01037">
    <property type="entry name" value="AsnC_trans_reg"/>
    <property type="match status" value="1"/>
</dbReference>
<dbReference type="PANTHER" id="PTHR30154:SF34">
    <property type="entry name" value="TRANSCRIPTIONAL REGULATOR AZLB"/>
    <property type="match status" value="1"/>
</dbReference>
<dbReference type="Proteomes" id="UP000632195">
    <property type="component" value="Unassembled WGS sequence"/>
</dbReference>
<dbReference type="AlphaFoldDB" id="A0AA37BRS5"/>
<dbReference type="InterPro" id="IPR011008">
    <property type="entry name" value="Dimeric_a/b-barrel"/>
</dbReference>
<comment type="caution">
    <text evidence="2">The sequence shown here is derived from an EMBL/GenBank/DDBJ whole genome shotgun (WGS) entry which is preliminary data.</text>
</comment>
<dbReference type="SUPFAM" id="SSF54909">
    <property type="entry name" value="Dimeric alpha+beta barrel"/>
    <property type="match status" value="1"/>
</dbReference>
<accession>A0AA37BRS5</accession>
<keyword evidence="3" id="KW-1185">Reference proteome</keyword>
<dbReference type="GO" id="GO:0043200">
    <property type="term" value="P:response to amino acid"/>
    <property type="evidence" value="ECO:0007669"/>
    <property type="project" value="TreeGrafter"/>
</dbReference>
<dbReference type="GO" id="GO:0005829">
    <property type="term" value="C:cytosol"/>
    <property type="evidence" value="ECO:0007669"/>
    <property type="project" value="TreeGrafter"/>
</dbReference>
<sequence>MISEVTAEISKLYTDRIVTALVGIETDVSRVENVSVELAKEGYVEDVFIVTGDYDIVVKVKCPDFNEFQEFLVGRLTKIPGIKSSKTMMVISIKKEMGKRVEE</sequence>
<proteinExistence type="predicted"/>
<dbReference type="InterPro" id="IPR019887">
    <property type="entry name" value="Tscrpt_reg_AsnC/Lrp_C"/>
</dbReference>
<dbReference type="EMBL" id="BMNY01000001">
    <property type="protein sequence ID" value="GGM74798.1"/>
    <property type="molecule type" value="Genomic_DNA"/>
</dbReference>
<evidence type="ECO:0000313" key="2">
    <source>
        <dbReference type="EMBL" id="GGM74798.1"/>
    </source>
</evidence>
<reference evidence="2" key="2">
    <citation type="submission" date="2022-09" db="EMBL/GenBank/DDBJ databases">
        <authorList>
            <person name="Sun Q."/>
            <person name="Ohkuma M."/>
        </authorList>
    </citation>
    <scope>NUCLEOTIDE SEQUENCE</scope>
    <source>
        <strain evidence="2">JCM 13583</strain>
    </source>
</reference>
<dbReference type="GO" id="GO:0043565">
    <property type="term" value="F:sequence-specific DNA binding"/>
    <property type="evidence" value="ECO:0007669"/>
    <property type="project" value="TreeGrafter"/>
</dbReference>
<evidence type="ECO:0000313" key="3">
    <source>
        <dbReference type="Proteomes" id="UP000632195"/>
    </source>
</evidence>
<dbReference type="RefSeq" id="WP_188680977.1">
    <property type="nucleotide sequence ID" value="NZ_BMNY01000001.1"/>
</dbReference>